<gene>
    <name evidence="8" type="ORF">GCM10011514_39570</name>
</gene>
<feature type="transmembrane region" description="Helical" evidence="6">
    <location>
        <begin position="251"/>
        <end position="270"/>
    </location>
</feature>
<feature type="transmembrane region" description="Helical" evidence="6">
    <location>
        <begin position="184"/>
        <end position="205"/>
    </location>
</feature>
<evidence type="ECO:0000313" key="9">
    <source>
        <dbReference type="Proteomes" id="UP000609064"/>
    </source>
</evidence>
<dbReference type="InterPro" id="IPR000620">
    <property type="entry name" value="EamA_dom"/>
</dbReference>
<evidence type="ECO:0000256" key="6">
    <source>
        <dbReference type="SAM" id="Phobius"/>
    </source>
</evidence>
<keyword evidence="4 6" id="KW-1133">Transmembrane helix</keyword>
<organism evidence="8 9">
    <name type="scientific">Emticicia aquatilis</name>
    <dbReference type="NCBI Taxonomy" id="1537369"/>
    <lineage>
        <taxon>Bacteria</taxon>
        <taxon>Pseudomonadati</taxon>
        <taxon>Bacteroidota</taxon>
        <taxon>Cytophagia</taxon>
        <taxon>Cytophagales</taxon>
        <taxon>Leadbetterellaceae</taxon>
        <taxon>Emticicia</taxon>
    </lineage>
</organism>
<feature type="transmembrane region" description="Helical" evidence="6">
    <location>
        <begin position="122"/>
        <end position="141"/>
    </location>
</feature>
<feature type="transmembrane region" description="Helical" evidence="6">
    <location>
        <begin position="67"/>
        <end position="86"/>
    </location>
</feature>
<feature type="domain" description="EamA" evidence="7">
    <location>
        <begin position="156"/>
        <end position="294"/>
    </location>
</feature>
<proteinExistence type="inferred from homology"/>
<feature type="transmembrane region" description="Helical" evidence="6">
    <location>
        <begin position="153"/>
        <end position="175"/>
    </location>
</feature>
<dbReference type="PANTHER" id="PTHR32322">
    <property type="entry name" value="INNER MEMBRANE TRANSPORTER"/>
    <property type="match status" value="1"/>
</dbReference>
<dbReference type="RefSeq" id="WP_188768666.1">
    <property type="nucleotide sequence ID" value="NZ_BMKK01000009.1"/>
</dbReference>
<dbReference type="GO" id="GO:0016020">
    <property type="term" value="C:membrane"/>
    <property type="evidence" value="ECO:0007669"/>
    <property type="project" value="UniProtKB-SubCell"/>
</dbReference>
<keyword evidence="5 6" id="KW-0472">Membrane</keyword>
<accession>A0A916Z175</accession>
<evidence type="ECO:0000256" key="1">
    <source>
        <dbReference type="ARBA" id="ARBA00004141"/>
    </source>
</evidence>
<evidence type="ECO:0000256" key="2">
    <source>
        <dbReference type="ARBA" id="ARBA00007362"/>
    </source>
</evidence>
<feature type="transmembrane region" description="Helical" evidence="6">
    <location>
        <begin position="225"/>
        <end position="244"/>
    </location>
</feature>
<comment type="similarity">
    <text evidence="2">Belongs to the EamA transporter family.</text>
</comment>
<comment type="subcellular location">
    <subcellularLocation>
        <location evidence="1">Membrane</location>
        <topology evidence="1">Multi-pass membrane protein</topology>
    </subcellularLocation>
</comment>
<keyword evidence="3 6" id="KW-0812">Transmembrane</keyword>
<comment type="caution">
    <text evidence="8">The sequence shown here is derived from an EMBL/GenBank/DDBJ whole genome shotgun (WGS) entry which is preliminary data.</text>
</comment>
<keyword evidence="9" id="KW-1185">Reference proteome</keyword>
<reference evidence="8" key="1">
    <citation type="journal article" date="2014" name="Int. J. Syst. Evol. Microbiol.">
        <title>Complete genome sequence of Corynebacterium casei LMG S-19264T (=DSM 44701T), isolated from a smear-ripened cheese.</title>
        <authorList>
            <consortium name="US DOE Joint Genome Institute (JGI-PGF)"/>
            <person name="Walter F."/>
            <person name="Albersmeier A."/>
            <person name="Kalinowski J."/>
            <person name="Ruckert C."/>
        </authorList>
    </citation>
    <scope>NUCLEOTIDE SEQUENCE</scope>
    <source>
        <strain evidence="8">CGMCC 1.15958</strain>
    </source>
</reference>
<evidence type="ECO:0000256" key="4">
    <source>
        <dbReference type="ARBA" id="ARBA00022989"/>
    </source>
</evidence>
<feature type="transmembrane region" description="Helical" evidence="6">
    <location>
        <begin position="92"/>
        <end position="110"/>
    </location>
</feature>
<dbReference type="AlphaFoldDB" id="A0A916Z175"/>
<protein>
    <submittedName>
        <fullName evidence="8">Membrane protein</fullName>
    </submittedName>
</protein>
<feature type="transmembrane region" description="Helical" evidence="6">
    <location>
        <begin position="36"/>
        <end position="55"/>
    </location>
</feature>
<dbReference type="EMBL" id="BMKK01000009">
    <property type="protein sequence ID" value="GGD71540.1"/>
    <property type="molecule type" value="Genomic_DNA"/>
</dbReference>
<dbReference type="InterPro" id="IPR050638">
    <property type="entry name" value="AA-Vitamin_Transporters"/>
</dbReference>
<evidence type="ECO:0000259" key="7">
    <source>
        <dbReference type="Pfam" id="PF00892"/>
    </source>
</evidence>
<feature type="domain" description="EamA" evidence="7">
    <location>
        <begin position="8"/>
        <end position="138"/>
    </location>
</feature>
<reference evidence="8" key="2">
    <citation type="submission" date="2020-09" db="EMBL/GenBank/DDBJ databases">
        <authorList>
            <person name="Sun Q."/>
            <person name="Zhou Y."/>
        </authorList>
    </citation>
    <scope>NUCLEOTIDE SEQUENCE</scope>
    <source>
        <strain evidence="8">CGMCC 1.15958</strain>
    </source>
</reference>
<name>A0A916Z175_9BACT</name>
<evidence type="ECO:0000256" key="3">
    <source>
        <dbReference type="ARBA" id="ARBA00022692"/>
    </source>
</evidence>
<dbReference type="Proteomes" id="UP000609064">
    <property type="component" value="Unassembled WGS sequence"/>
</dbReference>
<evidence type="ECO:0000256" key="5">
    <source>
        <dbReference type="ARBA" id="ARBA00023136"/>
    </source>
</evidence>
<dbReference type="Pfam" id="PF00892">
    <property type="entry name" value="EamA"/>
    <property type="match status" value="2"/>
</dbReference>
<evidence type="ECO:0000313" key="8">
    <source>
        <dbReference type="EMBL" id="GGD71540.1"/>
    </source>
</evidence>
<dbReference type="SUPFAM" id="SSF103481">
    <property type="entry name" value="Multidrug resistance efflux transporter EmrE"/>
    <property type="match status" value="1"/>
</dbReference>
<sequence length="300" mass="33566">MFSFRLKIILAFAAIYLVWGSTYLFVKISLHSFPPFLLSTLRFFIGGGALMVYAYWVKDQFPKSKELLKQALLGCVVFIGGIMSVVWAQQYLSSSLTSTIITTPFWFVVLDRKQWRYYFSNVHIIIGLVLGLIGVTTLMIFKTNTQMSSSSYMQLLSILVIISGSFFWVLGSLYLRNKPSSTSVYANTSVQLLAAGICCLLISIFNGEMGSFNIQQTRLDGWLSVIYLAIFSNTLTFLAFVWLIKIKPPAIVSTYSYVNPMVATLLGWSLGNEHISLVQILALSLILSGVLFVNLGKNKL</sequence>
<dbReference type="PANTHER" id="PTHR32322:SF2">
    <property type="entry name" value="EAMA DOMAIN-CONTAINING PROTEIN"/>
    <property type="match status" value="1"/>
</dbReference>
<feature type="transmembrane region" description="Helical" evidence="6">
    <location>
        <begin position="276"/>
        <end position="295"/>
    </location>
</feature>
<dbReference type="InterPro" id="IPR037185">
    <property type="entry name" value="EmrE-like"/>
</dbReference>